<comment type="subcellular location">
    <subcellularLocation>
        <location evidence="2">Cytoplasm</location>
    </subcellularLocation>
</comment>
<dbReference type="Gene3D" id="1.20.120.1910">
    <property type="entry name" value="Cysteine-tRNA ligase, C-terminal anti-codon recognition domain"/>
    <property type="match status" value="1"/>
</dbReference>
<dbReference type="SUPFAM" id="SSF52374">
    <property type="entry name" value="Nucleotidylyl transferase"/>
    <property type="match status" value="1"/>
</dbReference>
<feature type="domain" description="Cysteinyl-tRNA synthetase class Ia DALR" evidence="17">
    <location>
        <begin position="365"/>
        <end position="430"/>
    </location>
</feature>
<evidence type="ECO:0000256" key="6">
    <source>
        <dbReference type="ARBA" id="ARBA00022490"/>
    </source>
</evidence>
<comment type="caution">
    <text evidence="18">The sequence shown here is derived from an EMBL/GenBank/DDBJ whole genome shotgun (WGS) entry which is preliminary data.</text>
</comment>
<dbReference type="Gene3D" id="3.40.50.620">
    <property type="entry name" value="HUPs"/>
    <property type="match status" value="1"/>
</dbReference>
<dbReference type="Pfam" id="PF01406">
    <property type="entry name" value="tRNA-synt_1e"/>
    <property type="match status" value="1"/>
</dbReference>
<evidence type="ECO:0000256" key="1">
    <source>
        <dbReference type="ARBA" id="ARBA00001947"/>
    </source>
</evidence>
<dbReference type="InterPro" id="IPR014729">
    <property type="entry name" value="Rossmann-like_a/b/a_fold"/>
</dbReference>
<dbReference type="PRINTS" id="PR00983">
    <property type="entry name" value="TRNASYNTHCYS"/>
</dbReference>
<dbReference type="Pfam" id="PF09190">
    <property type="entry name" value="DALR_2"/>
    <property type="match status" value="1"/>
</dbReference>
<dbReference type="InterPro" id="IPR024909">
    <property type="entry name" value="Cys-tRNA/MSH_ligase"/>
</dbReference>
<dbReference type="CDD" id="cd00672">
    <property type="entry name" value="CysRS_core"/>
    <property type="match status" value="1"/>
</dbReference>
<evidence type="ECO:0000256" key="7">
    <source>
        <dbReference type="ARBA" id="ARBA00022598"/>
    </source>
</evidence>
<evidence type="ECO:0000256" key="10">
    <source>
        <dbReference type="ARBA" id="ARBA00022833"/>
    </source>
</evidence>
<dbReference type="EMBL" id="CASHTH010001945">
    <property type="protein sequence ID" value="CAI8022269.1"/>
    <property type="molecule type" value="Genomic_DNA"/>
</dbReference>
<evidence type="ECO:0000259" key="17">
    <source>
        <dbReference type="SMART" id="SM00840"/>
    </source>
</evidence>
<dbReference type="GO" id="GO:0046872">
    <property type="term" value="F:metal ion binding"/>
    <property type="evidence" value="ECO:0007669"/>
    <property type="project" value="UniProtKB-KW"/>
</dbReference>
<keyword evidence="19" id="KW-1185">Reference proteome</keyword>
<keyword evidence="9" id="KW-0547">Nucleotide-binding</keyword>
<evidence type="ECO:0000256" key="13">
    <source>
        <dbReference type="ARBA" id="ARBA00023146"/>
    </source>
</evidence>
<dbReference type="AlphaFoldDB" id="A0AA35WJ34"/>
<dbReference type="InterPro" id="IPR056411">
    <property type="entry name" value="CysS_C"/>
</dbReference>
<keyword evidence="12" id="KW-0648">Protein biosynthesis</keyword>
<dbReference type="GO" id="GO:0004817">
    <property type="term" value="F:cysteine-tRNA ligase activity"/>
    <property type="evidence" value="ECO:0007669"/>
    <property type="project" value="UniProtKB-EC"/>
</dbReference>
<dbReference type="InterPro" id="IPR015273">
    <property type="entry name" value="Cys-tRNA-synt_Ia_DALR"/>
</dbReference>
<dbReference type="NCBIfam" id="TIGR00435">
    <property type="entry name" value="cysS"/>
    <property type="match status" value="1"/>
</dbReference>
<dbReference type="SUPFAM" id="SSF47323">
    <property type="entry name" value="Anticodon-binding domain of a subclass of class I aminoacyl-tRNA synthetases"/>
    <property type="match status" value="1"/>
</dbReference>
<feature type="region of interest" description="Disordered" evidence="16">
    <location>
        <begin position="335"/>
        <end position="355"/>
    </location>
</feature>
<dbReference type="PANTHER" id="PTHR10890">
    <property type="entry name" value="CYSTEINYL-TRNA SYNTHETASE"/>
    <property type="match status" value="1"/>
</dbReference>
<evidence type="ECO:0000256" key="5">
    <source>
        <dbReference type="ARBA" id="ARBA00014738"/>
    </source>
</evidence>
<evidence type="ECO:0000256" key="16">
    <source>
        <dbReference type="SAM" id="MobiDB-lite"/>
    </source>
</evidence>
<dbReference type="InterPro" id="IPR009080">
    <property type="entry name" value="tRNAsynth_Ia_anticodon-bd"/>
</dbReference>
<evidence type="ECO:0000256" key="11">
    <source>
        <dbReference type="ARBA" id="ARBA00022840"/>
    </source>
</evidence>
<evidence type="ECO:0000256" key="9">
    <source>
        <dbReference type="ARBA" id="ARBA00022741"/>
    </source>
</evidence>
<accession>A0AA35WJ34</accession>
<dbReference type="SMART" id="SM00840">
    <property type="entry name" value="DALR_2"/>
    <property type="match status" value="1"/>
</dbReference>
<evidence type="ECO:0000256" key="12">
    <source>
        <dbReference type="ARBA" id="ARBA00022917"/>
    </source>
</evidence>
<dbReference type="Proteomes" id="UP001174909">
    <property type="component" value="Unassembled WGS sequence"/>
</dbReference>
<evidence type="ECO:0000256" key="14">
    <source>
        <dbReference type="ARBA" id="ARBA00031499"/>
    </source>
</evidence>
<keyword evidence="8" id="KW-0479">Metal-binding</keyword>
<dbReference type="GO" id="GO:0005829">
    <property type="term" value="C:cytosol"/>
    <property type="evidence" value="ECO:0007669"/>
    <property type="project" value="TreeGrafter"/>
</dbReference>
<dbReference type="GO" id="GO:0005524">
    <property type="term" value="F:ATP binding"/>
    <property type="evidence" value="ECO:0007669"/>
    <property type="project" value="UniProtKB-KW"/>
</dbReference>
<dbReference type="Pfam" id="PF23493">
    <property type="entry name" value="CysS_C"/>
    <property type="match status" value="1"/>
</dbReference>
<evidence type="ECO:0000313" key="19">
    <source>
        <dbReference type="Proteomes" id="UP001174909"/>
    </source>
</evidence>
<evidence type="ECO:0000256" key="15">
    <source>
        <dbReference type="ARBA" id="ARBA00039362"/>
    </source>
</evidence>
<dbReference type="EC" id="6.1.1.16" evidence="4"/>
<protein>
    <recommendedName>
        <fullName evidence="5">Cysteine--tRNA ligase</fullName>
        <ecNumber evidence="4">6.1.1.16</ecNumber>
    </recommendedName>
    <alternativeName>
        <fullName evidence="15">Cysteine--tRNA ligase, cytoplasmic</fullName>
    </alternativeName>
    <alternativeName>
        <fullName evidence="14">Cysteinyl-tRNA synthetase</fullName>
    </alternativeName>
</protein>
<evidence type="ECO:0000256" key="2">
    <source>
        <dbReference type="ARBA" id="ARBA00004496"/>
    </source>
</evidence>
<name>A0AA35WJ34_GEOBA</name>
<keyword evidence="7 18" id="KW-0436">Ligase</keyword>
<proteinExistence type="inferred from homology"/>
<comment type="similarity">
    <text evidence="3">Belongs to the class-I aminoacyl-tRNA synthetase family.</text>
</comment>
<organism evidence="18 19">
    <name type="scientific">Geodia barretti</name>
    <name type="common">Barrett's horny sponge</name>
    <dbReference type="NCBI Taxonomy" id="519541"/>
    <lineage>
        <taxon>Eukaryota</taxon>
        <taxon>Metazoa</taxon>
        <taxon>Porifera</taxon>
        <taxon>Demospongiae</taxon>
        <taxon>Heteroscleromorpha</taxon>
        <taxon>Tetractinellida</taxon>
        <taxon>Astrophorina</taxon>
        <taxon>Geodiidae</taxon>
        <taxon>Geodia</taxon>
    </lineage>
</organism>
<evidence type="ECO:0000256" key="4">
    <source>
        <dbReference type="ARBA" id="ARBA00012832"/>
    </source>
</evidence>
<evidence type="ECO:0000256" key="8">
    <source>
        <dbReference type="ARBA" id="ARBA00022723"/>
    </source>
</evidence>
<dbReference type="HAMAP" id="MF_00041">
    <property type="entry name" value="Cys_tRNA_synth"/>
    <property type="match status" value="1"/>
</dbReference>
<comment type="cofactor">
    <cofactor evidence="1">
        <name>Zn(2+)</name>
        <dbReference type="ChEBI" id="CHEBI:29105"/>
    </cofactor>
</comment>
<evidence type="ECO:0000256" key="3">
    <source>
        <dbReference type="ARBA" id="ARBA00005594"/>
    </source>
</evidence>
<gene>
    <name evidence="18" type="ORF">GBAR_LOCUS13093</name>
</gene>
<keyword evidence="11" id="KW-0067">ATP-binding</keyword>
<keyword evidence="10" id="KW-0862">Zinc</keyword>
<dbReference type="InterPro" id="IPR015803">
    <property type="entry name" value="Cys-tRNA-ligase"/>
</dbReference>
<evidence type="ECO:0000313" key="18">
    <source>
        <dbReference type="EMBL" id="CAI8022269.1"/>
    </source>
</evidence>
<dbReference type="PANTHER" id="PTHR10890:SF3">
    <property type="entry name" value="CYSTEINE--TRNA LIGASE, CYTOPLASMIC"/>
    <property type="match status" value="1"/>
</dbReference>
<reference evidence="18" key="1">
    <citation type="submission" date="2023-03" db="EMBL/GenBank/DDBJ databases">
        <authorList>
            <person name="Steffen K."/>
            <person name="Cardenas P."/>
        </authorList>
    </citation>
    <scope>NUCLEOTIDE SEQUENCE</scope>
</reference>
<dbReference type="InterPro" id="IPR032678">
    <property type="entry name" value="tRNA-synt_1_cat_dom"/>
</dbReference>
<keyword evidence="6" id="KW-0963">Cytoplasm</keyword>
<keyword evidence="13" id="KW-0030">Aminoacyl-tRNA synthetase</keyword>
<dbReference type="GO" id="GO:0006423">
    <property type="term" value="P:cysteinyl-tRNA aminoacylation"/>
    <property type="evidence" value="ECO:0007669"/>
    <property type="project" value="InterPro"/>
</dbReference>
<sequence>MSGKSTFRLRNTLGGRIQPFQPKRTDEVRMYTCGLTVYARGHIGNFRTFVAQDILRRFLRFKGYRVLQAMNFTDVDDKTIRGAGEAGEPLRDYTTRYIEEFFDDADALGIERAEHYPRATDPEYIEAMIRLVTQLLEKGVAYESDGSIYFRVASFPRYGQLSGAAASDRLAGARVDSDEYDKEDAQDFVLWKAAKPGDPVWDAPFGAGRPGWHLECSAMGLELLGPGFDLHCGGVDLVFPHHENEIAQSEAATGSPFVRHWFHCEHLLVDGRKMSKSLGNQFTVRELIDEGFAPATIRHLLAGVHYRQQLNFTKGGLRQAEVAIGRVNEFLRRSDEAARREGDSANEGTASPGGAATGVAEALVRFEEALDDDLNTSKALSEVFTALREGNRALHAPGGASEAGVWAAAIRRMNTVFGSFEMAPDPETGKRVDEPADLAELIRERQEARGRRDFARADEIRDDLAARGILLEDSSSGTIWRRGED</sequence>